<evidence type="ECO:0000313" key="1">
    <source>
        <dbReference type="EMBL" id="MFD2523109.1"/>
    </source>
</evidence>
<dbReference type="EMBL" id="JBHULC010000027">
    <property type="protein sequence ID" value="MFD2523109.1"/>
    <property type="molecule type" value="Genomic_DNA"/>
</dbReference>
<keyword evidence="2" id="KW-1185">Reference proteome</keyword>
<evidence type="ECO:0000313" key="2">
    <source>
        <dbReference type="Proteomes" id="UP001597510"/>
    </source>
</evidence>
<proteinExistence type="predicted"/>
<dbReference type="RefSeq" id="WP_340239353.1">
    <property type="nucleotide sequence ID" value="NZ_JBBEWC010000012.1"/>
</dbReference>
<accession>A0ABW5JAJ3</accession>
<organism evidence="1 2">
    <name type="scientific">Emticicia soli</name>
    <dbReference type="NCBI Taxonomy" id="2027878"/>
    <lineage>
        <taxon>Bacteria</taxon>
        <taxon>Pseudomonadati</taxon>
        <taxon>Bacteroidota</taxon>
        <taxon>Cytophagia</taxon>
        <taxon>Cytophagales</taxon>
        <taxon>Leadbetterellaceae</taxon>
        <taxon>Emticicia</taxon>
    </lineage>
</organism>
<comment type="caution">
    <text evidence="1">The sequence shown here is derived from an EMBL/GenBank/DDBJ whole genome shotgun (WGS) entry which is preliminary data.</text>
</comment>
<protein>
    <submittedName>
        <fullName evidence="1">Uncharacterized protein</fullName>
    </submittedName>
</protein>
<gene>
    <name evidence="1" type="ORF">ACFSR2_19585</name>
</gene>
<dbReference type="Proteomes" id="UP001597510">
    <property type="component" value="Unassembled WGS sequence"/>
</dbReference>
<sequence>MKKINDIKAVLKDALQHFGIHYEEITAKSTDDGKTIVLAKKNCPVMFENFTRFIKAQGFKYQSYFCPTRHRIKIDVSF</sequence>
<name>A0ABW5JAJ3_9BACT</name>
<reference evidence="2" key="1">
    <citation type="journal article" date="2019" name="Int. J. Syst. Evol. Microbiol.">
        <title>The Global Catalogue of Microorganisms (GCM) 10K type strain sequencing project: providing services to taxonomists for standard genome sequencing and annotation.</title>
        <authorList>
            <consortium name="The Broad Institute Genomics Platform"/>
            <consortium name="The Broad Institute Genome Sequencing Center for Infectious Disease"/>
            <person name="Wu L."/>
            <person name="Ma J."/>
        </authorList>
    </citation>
    <scope>NUCLEOTIDE SEQUENCE [LARGE SCALE GENOMIC DNA]</scope>
    <source>
        <strain evidence="2">KCTC 52344</strain>
    </source>
</reference>